<keyword evidence="9" id="KW-1185">Reference proteome</keyword>
<dbReference type="Proteomes" id="UP000252100">
    <property type="component" value="Chromosome"/>
</dbReference>
<dbReference type="InterPro" id="IPR042094">
    <property type="entry name" value="T2SS_GspF_sf"/>
</dbReference>
<dbReference type="KEGG" id="rue:DT065_09515"/>
<keyword evidence="4 6" id="KW-1133">Transmembrane helix</keyword>
<dbReference type="Gene3D" id="1.20.81.30">
    <property type="entry name" value="Type II secretion system (T2SS), domain F"/>
    <property type="match status" value="1"/>
</dbReference>
<evidence type="ECO:0000256" key="3">
    <source>
        <dbReference type="ARBA" id="ARBA00022692"/>
    </source>
</evidence>
<name>A0A345BZ48_9BACI</name>
<comment type="subcellular location">
    <subcellularLocation>
        <location evidence="1">Cell membrane</location>
        <topology evidence="1">Multi-pass membrane protein</topology>
    </subcellularLocation>
</comment>
<evidence type="ECO:0000259" key="7">
    <source>
        <dbReference type="Pfam" id="PF00482"/>
    </source>
</evidence>
<dbReference type="PANTHER" id="PTHR35007">
    <property type="entry name" value="INTEGRAL MEMBRANE PROTEIN-RELATED"/>
    <property type="match status" value="1"/>
</dbReference>
<sequence>MTPAILFSLAVLLVLLGLYSFLGYRASKKEWKKKIGDWFDKDQERESFIVVLGEKFDRTVHAQKVKDQLIRANVPLNASEFYAFLLVGGLGFAFLASNFLNIGLFISVLLGAVVMEISRRSLFYFRRHKYQERLNAQLPDICRILANGTRSGMTLNQAISLAARELPEPAKSEFRRMNNELALGVDFNQVMEQLQARVPSRDFQIFVATLIIQKKAGSDLFAVLDEMASTLDERKMLAQEIKSMTAEQKYIAYILPAMPIALVLMMNIVMDGFIDPLFSGVGLILLALFVAGTVLTFFLVRKVTDIRV</sequence>
<feature type="transmembrane region" description="Helical" evidence="6">
    <location>
        <begin position="276"/>
        <end position="300"/>
    </location>
</feature>
<dbReference type="PANTHER" id="PTHR35007:SF1">
    <property type="entry name" value="PILUS ASSEMBLY PROTEIN"/>
    <property type="match status" value="1"/>
</dbReference>
<dbReference type="RefSeq" id="WP_114372823.1">
    <property type="nucleotide sequence ID" value="NZ_CP031092.1"/>
</dbReference>
<keyword evidence="2" id="KW-1003">Cell membrane</keyword>
<evidence type="ECO:0000256" key="2">
    <source>
        <dbReference type="ARBA" id="ARBA00022475"/>
    </source>
</evidence>
<feature type="transmembrane region" description="Helical" evidence="6">
    <location>
        <begin position="74"/>
        <end position="93"/>
    </location>
</feature>
<evidence type="ECO:0000256" key="4">
    <source>
        <dbReference type="ARBA" id="ARBA00022989"/>
    </source>
</evidence>
<evidence type="ECO:0000313" key="9">
    <source>
        <dbReference type="Proteomes" id="UP000252100"/>
    </source>
</evidence>
<evidence type="ECO:0000256" key="5">
    <source>
        <dbReference type="ARBA" id="ARBA00023136"/>
    </source>
</evidence>
<dbReference type="AlphaFoldDB" id="A0A345BZ48"/>
<proteinExistence type="predicted"/>
<evidence type="ECO:0000313" key="8">
    <source>
        <dbReference type="EMBL" id="AXF56229.1"/>
    </source>
</evidence>
<protein>
    <recommendedName>
        <fullName evidence="7">Type II secretion system protein GspF domain-containing protein</fullName>
    </recommendedName>
</protein>
<feature type="transmembrane region" description="Helical" evidence="6">
    <location>
        <begin position="6"/>
        <end position="24"/>
    </location>
</feature>
<dbReference type="InterPro" id="IPR018076">
    <property type="entry name" value="T2SS_GspF_dom"/>
</dbReference>
<evidence type="ECO:0000256" key="6">
    <source>
        <dbReference type="SAM" id="Phobius"/>
    </source>
</evidence>
<keyword evidence="5 6" id="KW-0472">Membrane</keyword>
<dbReference type="GO" id="GO:0005886">
    <property type="term" value="C:plasma membrane"/>
    <property type="evidence" value="ECO:0007669"/>
    <property type="project" value="UniProtKB-SubCell"/>
</dbReference>
<dbReference type="Pfam" id="PF00482">
    <property type="entry name" value="T2SSF"/>
    <property type="match status" value="1"/>
</dbReference>
<feature type="transmembrane region" description="Helical" evidence="6">
    <location>
        <begin position="99"/>
        <end position="117"/>
    </location>
</feature>
<gene>
    <name evidence="8" type="ORF">DT065_09515</name>
</gene>
<accession>A0A345BZ48</accession>
<evidence type="ECO:0000256" key="1">
    <source>
        <dbReference type="ARBA" id="ARBA00004651"/>
    </source>
</evidence>
<organism evidence="8 9">
    <name type="scientific">Salicibibacter kimchii</name>
    <dbReference type="NCBI Taxonomy" id="2099786"/>
    <lineage>
        <taxon>Bacteria</taxon>
        <taxon>Bacillati</taxon>
        <taxon>Bacillota</taxon>
        <taxon>Bacilli</taxon>
        <taxon>Bacillales</taxon>
        <taxon>Bacillaceae</taxon>
        <taxon>Salicibibacter</taxon>
    </lineage>
</organism>
<dbReference type="OrthoDB" id="9803381at2"/>
<dbReference type="EMBL" id="CP031092">
    <property type="protein sequence ID" value="AXF56229.1"/>
    <property type="molecule type" value="Genomic_DNA"/>
</dbReference>
<keyword evidence="3 6" id="KW-0812">Transmembrane</keyword>
<feature type="domain" description="Type II secretion system protein GspF" evidence="7">
    <location>
        <begin position="142"/>
        <end position="266"/>
    </location>
</feature>
<reference evidence="8 9" key="1">
    <citation type="journal article" date="2018" name="J. Microbiol.">
        <title>Salicibibacter kimchii gen. nov., sp. nov., a moderately halophilic and alkalitolerant bacterium in the family Bacillaceae, isolated from kimchi.</title>
        <authorList>
            <person name="Jang J.Y."/>
            <person name="Oh Y.J."/>
            <person name="Lim S.K."/>
            <person name="Park H.K."/>
            <person name="Lee C."/>
            <person name="Kim J.Y."/>
            <person name="Lee M.A."/>
            <person name="Choi H.J."/>
        </authorList>
    </citation>
    <scope>NUCLEOTIDE SEQUENCE [LARGE SCALE GENOMIC DNA]</scope>
    <source>
        <strain evidence="8 9">NKC1-1</strain>
    </source>
</reference>
<feature type="transmembrane region" description="Helical" evidence="6">
    <location>
        <begin position="250"/>
        <end position="270"/>
    </location>
</feature>